<evidence type="ECO:0000313" key="2">
    <source>
        <dbReference type="EMBL" id="TGL50446.1"/>
    </source>
</evidence>
<gene>
    <name evidence="2" type="ORF">EHQ59_13775</name>
</gene>
<evidence type="ECO:0000313" key="3">
    <source>
        <dbReference type="Proteomes" id="UP000297609"/>
    </source>
</evidence>
<dbReference type="OrthoDB" id="330539at2"/>
<dbReference type="Proteomes" id="UP000297609">
    <property type="component" value="Unassembled WGS sequence"/>
</dbReference>
<dbReference type="EMBL" id="RQGG01000036">
    <property type="protein sequence ID" value="TGL50446.1"/>
    <property type="molecule type" value="Genomic_DNA"/>
</dbReference>
<dbReference type="AlphaFoldDB" id="A0A4R9JPS3"/>
<sequence>MNQTNFKPKSLKVITVTFVTLITIVLLTIDCKKEPEGPTEAEKAEALRIQQEKEKRNKAIIAGLEKLNEPISSDDIEKTLSGIRMTPWGSSSLEEVKDFKFFCASSTVNYDTKFREDYSVKAQSDYTEPEYTGEWKVLAKSKASFHLEDSFGTRTVELTEKPQVLKITFKHKGEEHVGFHTFCYEETHPYAVEVVIPKLQLP</sequence>
<reference evidence="2" key="1">
    <citation type="journal article" date="2019" name="PLoS Negl. Trop. Dis.">
        <title>Revisiting the worldwide diversity of Leptospira species in the environment.</title>
        <authorList>
            <person name="Vincent A.T."/>
            <person name="Schiettekatte O."/>
            <person name="Bourhy P."/>
            <person name="Veyrier F.J."/>
            <person name="Picardeau M."/>
        </authorList>
    </citation>
    <scope>NUCLEOTIDE SEQUENCE [LARGE SCALE GENOMIC DNA]</scope>
    <source>
        <strain evidence="2">201702454</strain>
    </source>
</reference>
<dbReference type="RefSeq" id="WP_135620218.1">
    <property type="nucleotide sequence ID" value="NZ_RQGG01000036.1"/>
</dbReference>
<keyword evidence="1" id="KW-0812">Transmembrane</keyword>
<feature type="transmembrane region" description="Helical" evidence="1">
    <location>
        <begin position="12"/>
        <end position="29"/>
    </location>
</feature>
<accession>A0A4R9JPS3</accession>
<keyword evidence="3" id="KW-1185">Reference proteome</keyword>
<evidence type="ECO:0000256" key="1">
    <source>
        <dbReference type="SAM" id="Phobius"/>
    </source>
</evidence>
<keyword evidence="1" id="KW-1133">Transmembrane helix</keyword>
<protein>
    <submittedName>
        <fullName evidence="2">Uncharacterized protein</fullName>
    </submittedName>
</protein>
<proteinExistence type="predicted"/>
<organism evidence="2 3">
    <name type="scientific">Leptospira kemamanensis</name>
    <dbReference type="NCBI Taxonomy" id="2484942"/>
    <lineage>
        <taxon>Bacteria</taxon>
        <taxon>Pseudomonadati</taxon>
        <taxon>Spirochaetota</taxon>
        <taxon>Spirochaetia</taxon>
        <taxon>Leptospirales</taxon>
        <taxon>Leptospiraceae</taxon>
        <taxon>Leptospira</taxon>
    </lineage>
</organism>
<name>A0A4R9JPS3_9LEPT</name>
<keyword evidence="1" id="KW-0472">Membrane</keyword>
<comment type="caution">
    <text evidence="2">The sequence shown here is derived from an EMBL/GenBank/DDBJ whole genome shotgun (WGS) entry which is preliminary data.</text>
</comment>